<comment type="caution">
    <text evidence="3">The sequence shown here is derived from an EMBL/GenBank/DDBJ whole genome shotgun (WGS) entry which is preliminary data.</text>
</comment>
<protein>
    <submittedName>
        <fullName evidence="3">Dehydratase aurZ</fullName>
    </submittedName>
</protein>
<feature type="domain" description="EthD" evidence="2">
    <location>
        <begin position="23"/>
        <end position="118"/>
    </location>
</feature>
<dbReference type="SUPFAM" id="SSF54909">
    <property type="entry name" value="Dimeric alpha+beta barrel"/>
    <property type="match status" value="1"/>
</dbReference>
<organism evidence="3 4">
    <name type="scientific">Apiospora marii</name>
    <dbReference type="NCBI Taxonomy" id="335849"/>
    <lineage>
        <taxon>Eukaryota</taxon>
        <taxon>Fungi</taxon>
        <taxon>Dikarya</taxon>
        <taxon>Ascomycota</taxon>
        <taxon>Pezizomycotina</taxon>
        <taxon>Sordariomycetes</taxon>
        <taxon>Xylariomycetidae</taxon>
        <taxon>Amphisphaeriales</taxon>
        <taxon>Apiosporaceae</taxon>
        <taxon>Apiospora</taxon>
    </lineage>
</organism>
<accession>A0ABR1RDZ3</accession>
<evidence type="ECO:0000259" key="2">
    <source>
        <dbReference type="Pfam" id="PF07110"/>
    </source>
</evidence>
<proteinExistence type="inferred from homology"/>
<keyword evidence="4" id="KW-1185">Reference proteome</keyword>
<comment type="similarity">
    <text evidence="1">Belongs to the tpcK family.</text>
</comment>
<reference evidence="3 4" key="1">
    <citation type="submission" date="2023-01" db="EMBL/GenBank/DDBJ databases">
        <title>Analysis of 21 Apiospora genomes using comparative genomics revels a genus with tremendous synthesis potential of carbohydrate active enzymes and secondary metabolites.</title>
        <authorList>
            <person name="Sorensen T."/>
        </authorList>
    </citation>
    <scope>NUCLEOTIDE SEQUENCE [LARGE SCALE GENOMIC DNA]</scope>
    <source>
        <strain evidence="3 4">CBS 20057</strain>
    </source>
</reference>
<evidence type="ECO:0000313" key="4">
    <source>
        <dbReference type="Proteomes" id="UP001396898"/>
    </source>
</evidence>
<dbReference type="Proteomes" id="UP001396898">
    <property type="component" value="Unassembled WGS sequence"/>
</dbReference>
<dbReference type="InterPro" id="IPR011008">
    <property type="entry name" value="Dimeric_a/b-barrel"/>
</dbReference>
<dbReference type="Gene3D" id="3.30.70.100">
    <property type="match status" value="1"/>
</dbReference>
<name>A0ABR1RDZ3_9PEZI</name>
<gene>
    <name evidence="3" type="ORF">PG991_011339</name>
</gene>
<evidence type="ECO:0000256" key="1">
    <source>
        <dbReference type="ARBA" id="ARBA00005986"/>
    </source>
</evidence>
<dbReference type="Pfam" id="PF07110">
    <property type="entry name" value="EthD"/>
    <property type="match status" value="1"/>
</dbReference>
<evidence type="ECO:0000313" key="3">
    <source>
        <dbReference type="EMBL" id="KAK8008788.1"/>
    </source>
</evidence>
<dbReference type="InterPro" id="IPR009799">
    <property type="entry name" value="EthD_dom"/>
</dbReference>
<dbReference type="EMBL" id="JAQQWI010000016">
    <property type="protein sequence ID" value="KAK8008788.1"/>
    <property type="molecule type" value="Genomic_DNA"/>
</dbReference>
<sequence length="143" mass="16307">MADVKPKQGGQPLKFTITHYRLPQHTHEAFIKWITEEHLPLALPVLKKHGALGYSLFITPEPLNDGLRALYKDIRPTWDVADYDCVIEYIVPDTEAIQKVMSDPDWQTSVKDQDQWVDVPKALVSLGHHVPFLVEGEVVNMPK</sequence>